<evidence type="ECO:0000256" key="4">
    <source>
        <dbReference type="ARBA" id="ARBA00023136"/>
    </source>
</evidence>
<keyword evidence="4" id="KW-0472">Membrane</keyword>
<keyword evidence="2" id="KW-0812">Transmembrane</keyword>
<sequence>MAMGMITGVTSRWERAAHQYAQSQQRSSDRTAFYASLTKGVRYLLQSAVLAVGAYLVIRGKSPAV</sequence>
<dbReference type="RefSeq" id="WP_282219329.1">
    <property type="nucleotide sequence ID" value="NZ_CP118246.1"/>
</dbReference>
<comment type="subcellular location">
    <subcellularLocation>
        <location evidence="1">Cell membrane</location>
        <topology evidence="1">Multi-pass membrane protein</topology>
    </subcellularLocation>
</comment>
<dbReference type="SUPFAM" id="SSF90123">
    <property type="entry name" value="ABC transporter transmembrane region"/>
    <property type="match status" value="1"/>
</dbReference>
<reference evidence="5 6" key="1">
    <citation type="submission" date="2023-02" db="EMBL/GenBank/DDBJ databases">
        <title>Devosia algicola sp. nov., isolated from the phycosphere of marine algae.</title>
        <authorList>
            <person name="Kim J.M."/>
            <person name="Lee J.K."/>
            <person name="Choi B.J."/>
            <person name="Bayburt H."/>
            <person name="Jeon C.O."/>
        </authorList>
    </citation>
    <scope>NUCLEOTIDE SEQUENCE [LARGE SCALE GENOMIC DNA]</scope>
    <source>
        <strain evidence="5 6">G20-9</strain>
    </source>
</reference>
<proteinExistence type="predicted"/>
<protein>
    <recommendedName>
        <fullName evidence="7">HIG1 domain-containing protein</fullName>
    </recommendedName>
</protein>
<gene>
    <name evidence="5" type="ORF">PSQ19_01495</name>
</gene>
<evidence type="ECO:0000313" key="6">
    <source>
        <dbReference type="Proteomes" id="UP001220530"/>
    </source>
</evidence>
<dbReference type="InterPro" id="IPR036640">
    <property type="entry name" value="ABC1_TM_sf"/>
</dbReference>
<organism evidence="5 6">
    <name type="scientific">Devosia algicola</name>
    <dbReference type="NCBI Taxonomy" id="3026418"/>
    <lineage>
        <taxon>Bacteria</taxon>
        <taxon>Pseudomonadati</taxon>
        <taxon>Pseudomonadota</taxon>
        <taxon>Alphaproteobacteria</taxon>
        <taxon>Hyphomicrobiales</taxon>
        <taxon>Devosiaceae</taxon>
        <taxon>Devosia</taxon>
    </lineage>
</organism>
<dbReference type="EMBL" id="CP118246">
    <property type="protein sequence ID" value="WDR02927.1"/>
    <property type="molecule type" value="Genomic_DNA"/>
</dbReference>
<name>A0ABY7YP03_9HYPH</name>
<keyword evidence="3" id="KW-1133">Transmembrane helix</keyword>
<evidence type="ECO:0008006" key="7">
    <source>
        <dbReference type="Google" id="ProtNLM"/>
    </source>
</evidence>
<evidence type="ECO:0000256" key="2">
    <source>
        <dbReference type="ARBA" id="ARBA00022692"/>
    </source>
</evidence>
<keyword evidence="6" id="KW-1185">Reference proteome</keyword>
<evidence type="ECO:0000313" key="5">
    <source>
        <dbReference type="EMBL" id="WDR02927.1"/>
    </source>
</evidence>
<accession>A0ABY7YP03</accession>
<evidence type="ECO:0000256" key="1">
    <source>
        <dbReference type="ARBA" id="ARBA00004651"/>
    </source>
</evidence>
<evidence type="ECO:0000256" key="3">
    <source>
        <dbReference type="ARBA" id="ARBA00022989"/>
    </source>
</evidence>
<dbReference type="Proteomes" id="UP001220530">
    <property type="component" value="Chromosome"/>
</dbReference>